<dbReference type="SUPFAM" id="SSF101082">
    <property type="entry name" value="Typo IV secretion system protein TraC"/>
    <property type="match status" value="1"/>
</dbReference>
<gene>
    <name evidence="3" type="ORF">BKK50_09965</name>
</gene>
<dbReference type="InterPro" id="IPR023220">
    <property type="entry name" value="T4SS_VirB5-domain"/>
</dbReference>
<dbReference type="Gene3D" id="1.20.58.430">
    <property type="entry name" value="Type IV secretion system, VirB5-domain"/>
    <property type="match status" value="1"/>
</dbReference>
<dbReference type="EMBL" id="MLHJ01000110">
    <property type="protein sequence ID" value="OOF40056.1"/>
    <property type="molecule type" value="Genomic_DNA"/>
</dbReference>
<reference evidence="3 4" key="1">
    <citation type="submission" date="2016-10" db="EMBL/GenBank/DDBJ databases">
        <title>Rodentibacter gen. nov. and new species.</title>
        <authorList>
            <person name="Christensen H."/>
        </authorList>
    </citation>
    <scope>NUCLEOTIDE SEQUENCE [LARGE SCALE GENOMIC DNA]</scope>
    <source>
        <strain evidence="3 4">CCUG17206</strain>
    </source>
</reference>
<keyword evidence="4" id="KW-1185">Reference proteome</keyword>
<keyword evidence="2" id="KW-0732">Signal</keyword>
<sequence>MKTVKKLALIVALSLPTVVNASGVPVVDGAAAAQRQMSMLQTIQQWAKEAKQWTDTVNHYKSQLKAYADQLEATTGVRDLKEFISDVKSIYQDYETAKSEVISAVEILKNGKSALKGEALRLFEQYQVFDRCKHSNLVAQNLCESEVANNVEQVVRLSATEKRISKKMQELDSLSKRIAKAKDMKEAQDLGNTMQLKIASLQAEKLQFDIQQAQQATYERLVREQKRQLMAKREIHGKIPTFK</sequence>
<evidence type="ECO:0000256" key="2">
    <source>
        <dbReference type="SAM" id="SignalP"/>
    </source>
</evidence>
<dbReference type="RefSeq" id="WP_077417719.1">
    <property type="nucleotide sequence ID" value="NZ_MLHJ01000110.1"/>
</dbReference>
<evidence type="ECO:0000313" key="4">
    <source>
        <dbReference type="Proteomes" id="UP000189433"/>
    </source>
</evidence>
<dbReference type="InterPro" id="IPR014158">
    <property type="entry name" value="T4SS_VirB5"/>
</dbReference>
<feature type="signal peptide" evidence="2">
    <location>
        <begin position="1"/>
        <end position="21"/>
    </location>
</feature>
<dbReference type="OrthoDB" id="6538940at2"/>
<comment type="caution">
    <text evidence="3">The sequence shown here is derived from an EMBL/GenBank/DDBJ whole genome shotgun (WGS) entry which is preliminary data.</text>
</comment>
<proteinExistence type="predicted"/>
<evidence type="ECO:0000256" key="1">
    <source>
        <dbReference type="SAM" id="Coils"/>
    </source>
</evidence>
<evidence type="ECO:0000313" key="3">
    <source>
        <dbReference type="EMBL" id="OOF40056.1"/>
    </source>
</evidence>
<dbReference type="STRING" id="1908260.BKK50_09965"/>
<accession>A0A1V3IGB9</accession>
<dbReference type="AlphaFoldDB" id="A0A1V3IGB9"/>
<keyword evidence="1" id="KW-0175">Coiled coil</keyword>
<dbReference type="Proteomes" id="UP000189433">
    <property type="component" value="Unassembled WGS sequence"/>
</dbReference>
<dbReference type="Pfam" id="PF07996">
    <property type="entry name" value="T4SS"/>
    <property type="match status" value="1"/>
</dbReference>
<name>A0A1V3IGB9_9PAST</name>
<organism evidence="3 4">
    <name type="scientific">Rodentibacter rarus</name>
    <dbReference type="NCBI Taxonomy" id="1908260"/>
    <lineage>
        <taxon>Bacteria</taxon>
        <taxon>Pseudomonadati</taxon>
        <taxon>Pseudomonadota</taxon>
        <taxon>Gammaproteobacteria</taxon>
        <taxon>Pasteurellales</taxon>
        <taxon>Pasteurellaceae</taxon>
        <taxon>Rodentibacter</taxon>
    </lineage>
</organism>
<feature type="coiled-coil region" evidence="1">
    <location>
        <begin position="157"/>
        <end position="216"/>
    </location>
</feature>
<feature type="chain" id="PRO_5012460313" evidence="2">
    <location>
        <begin position="22"/>
        <end position="243"/>
    </location>
</feature>
<protein>
    <submittedName>
        <fullName evidence="3">Transport associated protein 4</fullName>
    </submittedName>
</protein>